<feature type="compositionally biased region" description="Polar residues" evidence="1">
    <location>
        <begin position="22"/>
        <end position="32"/>
    </location>
</feature>
<feature type="compositionally biased region" description="Basic and acidic residues" evidence="1">
    <location>
        <begin position="33"/>
        <end position="44"/>
    </location>
</feature>
<proteinExistence type="predicted"/>
<sequence>MEDEQSSSIELSGGSTVMGIEVSTSLSSGTKTTQEKSGETEIQQEHQIEVSKSFECSSYTICSVQTWTYVAKIQGTCPRVPMVDPQCIKEEALKQICALGIYNEACPPPPPIELDFWESIEYLTYSRRKRKRAMPDQDQDMMLLYQSPLYKILEKNSWLQKNISLPSINEQWPSWTRIQQEYYNITKMDGSPAGQVLPEILSGDIWRASEDKYKIVYKSIDRCDFSTPLYLSKGKPKRTQVIIERPIDFASPRFTPQQFAKRWKKEIEVTILSNDLD</sequence>
<gene>
    <name evidence="2" type="ORF">CDD81_7184</name>
</gene>
<feature type="region of interest" description="Disordered" evidence="1">
    <location>
        <begin position="22"/>
        <end position="44"/>
    </location>
</feature>
<comment type="caution">
    <text evidence="2">The sequence shown here is derived from an EMBL/GenBank/DDBJ whole genome shotgun (WGS) entry which is preliminary data.</text>
</comment>
<dbReference type="EMBL" id="NJET01000073">
    <property type="protein sequence ID" value="PHH62388.1"/>
    <property type="molecule type" value="Genomic_DNA"/>
</dbReference>
<organism evidence="2 3">
    <name type="scientific">Ophiocordyceps australis</name>
    <dbReference type="NCBI Taxonomy" id="1399860"/>
    <lineage>
        <taxon>Eukaryota</taxon>
        <taxon>Fungi</taxon>
        <taxon>Dikarya</taxon>
        <taxon>Ascomycota</taxon>
        <taxon>Pezizomycotina</taxon>
        <taxon>Sordariomycetes</taxon>
        <taxon>Hypocreomycetidae</taxon>
        <taxon>Hypocreales</taxon>
        <taxon>Ophiocordycipitaceae</taxon>
        <taxon>Ophiocordyceps</taxon>
    </lineage>
</organism>
<evidence type="ECO:0000313" key="2">
    <source>
        <dbReference type="EMBL" id="PHH62388.1"/>
    </source>
</evidence>
<protein>
    <submittedName>
        <fullName evidence="2">Uncharacterized protein</fullName>
    </submittedName>
</protein>
<evidence type="ECO:0000256" key="1">
    <source>
        <dbReference type="SAM" id="MobiDB-lite"/>
    </source>
</evidence>
<accession>A0A2C5XH35</accession>
<name>A0A2C5XH35_9HYPO</name>
<dbReference type="AlphaFoldDB" id="A0A2C5XH35"/>
<reference evidence="2 3" key="1">
    <citation type="submission" date="2017-06" db="EMBL/GenBank/DDBJ databases">
        <title>Ant-infecting Ophiocordyceps genomes reveal a high diversity of potential behavioral manipulation genes and a possible major role for enterotoxins.</title>
        <authorList>
            <person name="De Bekker C."/>
            <person name="Evans H.C."/>
            <person name="Brachmann A."/>
            <person name="Hughes D.P."/>
        </authorList>
    </citation>
    <scope>NUCLEOTIDE SEQUENCE [LARGE SCALE GENOMIC DNA]</scope>
    <source>
        <strain evidence="2 3">Map64</strain>
    </source>
</reference>
<dbReference type="OrthoDB" id="4920884at2759"/>
<evidence type="ECO:0000313" key="3">
    <source>
        <dbReference type="Proteomes" id="UP000226192"/>
    </source>
</evidence>
<keyword evidence="3" id="KW-1185">Reference proteome</keyword>
<dbReference type="Proteomes" id="UP000226192">
    <property type="component" value="Unassembled WGS sequence"/>
</dbReference>